<reference evidence="1 2" key="1">
    <citation type="journal article" date="1993" name="J. Dent. Res.">
        <title>The isolation and characterization of milleri group streptococci from dental periapical abscesses.</title>
        <authorList>
            <person name="Fisher L.E."/>
            <person name="Russell R.R."/>
        </authorList>
    </citation>
    <scope>NUCLEOTIDE SEQUENCE [LARGE SCALE GENOMIC DNA]</scope>
    <source>
        <strain evidence="1 2">OUP21</strain>
    </source>
</reference>
<comment type="caution">
    <text evidence="1">The sequence shown here is derived from an EMBL/GenBank/DDBJ whole genome shotgun (WGS) entry which is preliminary data.</text>
</comment>
<accession>A0A2T0G5U8</accession>
<sequence length="172" mass="20621">MEKNIFYEQLIKSEPLGFVDPFADLGEFDRFQLKFKSPVRELVNKYSGEHYSPQWQKKIEEMRSLYIQYQISIREDDTENTFETKVRKQSDKESFEEDVITYLKLGFRFAEIEKKMNRSAKRLRSQWKRSQYVETRPAVIYNKQDLQAGYAKSKSYLPGSMKLKGEHNEDFL</sequence>
<dbReference type="GO" id="GO:0032259">
    <property type="term" value="P:methylation"/>
    <property type="evidence" value="ECO:0007669"/>
    <property type="project" value="UniProtKB-KW"/>
</dbReference>
<evidence type="ECO:0000313" key="2">
    <source>
        <dbReference type="Proteomes" id="UP000238573"/>
    </source>
</evidence>
<proteinExistence type="predicted"/>
<dbReference type="Proteomes" id="UP000238573">
    <property type="component" value="Unassembled WGS sequence"/>
</dbReference>
<keyword evidence="1" id="KW-0489">Methyltransferase</keyword>
<gene>
    <name evidence="1" type="ORF">C6A27_03775</name>
</gene>
<evidence type="ECO:0000313" key="1">
    <source>
        <dbReference type="EMBL" id="PRT71431.1"/>
    </source>
</evidence>
<dbReference type="RefSeq" id="WP_106384184.1">
    <property type="nucleotide sequence ID" value="NZ_JAPAIE010000019.1"/>
</dbReference>
<name>A0A2T0G5U8_STRAP</name>
<protein>
    <submittedName>
        <fullName evidence="1">Modification methylase Sau96I</fullName>
    </submittedName>
</protein>
<keyword evidence="1" id="KW-0808">Transferase</keyword>
<dbReference type="GO" id="GO:0008168">
    <property type="term" value="F:methyltransferase activity"/>
    <property type="evidence" value="ECO:0007669"/>
    <property type="project" value="UniProtKB-KW"/>
</dbReference>
<organism evidence="1 2">
    <name type="scientific">Streptococcus anginosus</name>
    <dbReference type="NCBI Taxonomy" id="1328"/>
    <lineage>
        <taxon>Bacteria</taxon>
        <taxon>Bacillati</taxon>
        <taxon>Bacillota</taxon>
        <taxon>Bacilli</taxon>
        <taxon>Lactobacillales</taxon>
        <taxon>Streptococcaceae</taxon>
        <taxon>Streptococcus</taxon>
        <taxon>Streptococcus anginosus group</taxon>
    </lineage>
</organism>
<dbReference type="AlphaFoldDB" id="A0A2T0G5U8"/>
<dbReference type="EMBL" id="PVSZ01000008">
    <property type="protein sequence ID" value="PRT71431.1"/>
    <property type="molecule type" value="Genomic_DNA"/>
</dbReference>